<dbReference type="Proteomes" id="UP000199337">
    <property type="component" value="Unassembled WGS sequence"/>
</dbReference>
<proteinExistence type="predicted"/>
<accession>A0A1I2PG73</accession>
<dbReference type="RefSeq" id="WP_131820723.1">
    <property type="nucleotide sequence ID" value="NZ_FOOX01000002.1"/>
</dbReference>
<feature type="region of interest" description="Disordered" evidence="1">
    <location>
        <begin position="56"/>
        <end position="116"/>
    </location>
</feature>
<evidence type="ECO:0000313" key="2">
    <source>
        <dbReference type="EMBL" id="SFG15068.1"/>
    </source>
</evidence>
<dbReference type="AlphaFoldDB" id="A0A1I2PG73"/>
<dbReference type="STRING" id="341036.SAMN05660649_00886"/>
<feature type="compositionally biased region" description="Acidic residues" evidence="1">
    <location>
        <begin position="104"/>
        <end position="113"/>
    </location>
</feature>
<protein>
    <submittedName>
        <fullName evidence="2">Uncharacterized protein</fullName>
    </submittedName>
</protein>
<feature type="compositionally biased region" description="Polar residues" evidence="1">
    <location>
        <begin position="62"/>
        <end position="79"/>
    </location>
</feature>
<dbReference type="EMBL" id="FOOX01000002">
    <property type="protein sequence ID" value="SFG15068.1"/>
    <property type="molecule type" value="Genomic_DNA"/>
</dbReference>
<dbReference type="OrthoDB" id="2055256at2"/>
<organism evidence="2 3">
    <name type="scientific">Desulfotruncus arcticus DSM 17038</name>
    <dbReference type="NCBI Taxonomy" id="1121424"/>
    <lineage>
        <taxon>Bacteria</taxon>
        <taxon>Bacillati</taxon>
        <taxon>Bacillota</taxon>
        <taxon>Clostridia</taxon>
        <taxon>Eubacteriales</taxon>
        <taxon>Desulfallaceae</taxon>
        <taxon>Desulfotruncus</taxon>
    </lineage>
</organism>
<sequence>MYIFVKGYNLAKDRNGRLINIIVRTLRKYIHKYGILFLLLCLFSTMTACESKDILGDDEPEVSQNATEDGTMGSSNDGVNTEADKGAEQSTAPNELEDTVSGQDGEETQMNEADIDREAMMNEYKSILKGIYDNHIFPDGQACDWDGRSDVTQNQFAVYDIDQDTQDELILAYTNSSMAGMIELIYDFDNDTKTANEEFREFPTLTYYDNGIIKADWSHNQGLAGDFWPYTLYQYDKKSDSYVDVGMVDAWDRSLSATDYNGDPFPAESDTDGDGIVYYIMQDGEYKLDHPIDGAEYEQWRDFYIGNAKEVNIPFINLTEENIDNIQ</sequence>
<reference evidence="3" key="1">
    <citation type="submission" date="2016-10" db="EMBL/GenBank/DDBJ databases">
        <authorList>
            <person name="Varghese N."/>
            <person name="Submissions S."/>
        </authorList>
    </citation>
    <scope>NUCLEOTIDE SEQUENCE [LARGE SCALE GENOMIC DNA]</scope>
    <source>
        <strain evidence="3">DSM 17038</strain>
    </source>
</reference>
<name>A0A1I2PG73_9FIRM</name>
<evidence type="ECO:0000256" key="1">
    <source>
        <dbReference type="SAM" id="MobiDB-lite"/>
    </source>
</evidence>
<gene>
    <name evidence="2" type="ORF">SAMN05660649_00886</name>
</gene>
<evidence type="ECO:0000313" key="3">
    <source>
        <dbReference type="Proteomes" id="UP000199337"/>
    </source>
</evidence>
<keyword evidence="3" id="KW-1185">Reference proteome</keyword>